<evidence type="ECO:0000313" key="4">
    <source>
        <dbReference type="Proteomes" id="UP000442714"/>
    </source>
</evidence>
<feature type="transmembrane region" description="Helical" evidence="2">
    <location>
        <begin position="28"/>
        <end position="46"/>
    </location>
</feature>
<sequence length="153" mass="17311">MSLISKLNPTEGFQDLWSEFRRPHPYKYRILAASMLITTGLFYFIVTEEVIGPPVPPEVTYITTFDPERTEADIIAANIENQKRKEQRAAILAEREERKKEIYRTLARVSGMDPEEIEREAAEERAREEAAAEQQRAAALGESAADGGDEPAE</sequence>
<dbReference type="EMBL" id="WTYX01000001">
    <property type="protein sequence ID" value="MXO89328.1"/>
    <property type="molecule type" value="Genomic_DNA"/>
</dbReference>
<protein>
    <submittedName>
        <fullName evidence="3">Uncharacterized protein</fullName>
    </submittedName>
</protein>
<reference evidence="3 4" key="1">
    <citation type="submission" date="2019-12" db="EMBL/GenBank/DDBJ databases">
        <title>Genomic-based taxomic classification of the family Erythrobacteraceae.</title>
        <authorList>
            <person name="Xu L."/>
        </authorList>
    </citation>
    <scope>NUCLEOTIDE SEQUENCE [LARGE SCALE GENOMIC DNA]</scope>
    <source>
        <strain evidence="3 4">KCTC 52763</strain>
    </source>
</reference>
<keyword evidence="2" id="KW-0812">Transmembrane</keyword>
<organism evidence="3 4">
    <name type="scientific">Pontixanthobacter aquaemixtae</name>
    <dbReference type="NCBI Taxonomy" id="1958940"/>
    <lineage>
        <taxon>Bacteria</taxon>
        <taxon>Pseudomonadati</taxon>
        <taxon>Pseudomonadota</taxon>
        <taxon>Alphaproteobacteria</taxon>
        <taxon>Sphingomonadales</taxon>
        <taxon>Erythrobacteraceae</taxon>
        <taxon>Pontixanthobacter</taxon>
    </lineage>
</organism>
<feature type="compositionally biased region" description="Basic and acidic residues" evidence="1">
    <location>
        <begin position="119"/>
        <end position="130"/>
    </location>
</feature>
<keyword evidence="4" id="KW-1185">Reference proteome</keyword>
<dbReference type="OrthoDB" id="7391871at2"/>
<evidence type="ECO:0000256" key="1">
    <source>
        <dbReference type="SAM" id="MobiDB-lite"/>
    </source>
</evidence>
<keyword evidence="2" id="KW-1133">Transmembrane helix</keyword>
<gene>
    <name evidence="3" type="ORF">GRI41_00655</name>
</gene>
<dbReference type="Proteomes" id="UP000442714">
    <property type="component" value="Unassembled WGS sequence"/>
</dbReference>
<name>A0A844ZNJ1_9SPHN</name>
<dbReference type="AlphaFoldDB" id="A0A844ZNJ1"/>
<dbReference type="RefSeq" id="WP_160602741.1">
    <property type="nucleotide sequence ID" value="NZ_WTYX01000001.1"/>
</dbReference>
<evidence type="ECO:0000313" key="3">
    <source>
        <dbReference type="EMBL" id="MXO89328.1"/>
    </source>
</evidence>
<evidence type="ECO:0000256" key="2">
    <source>
        <dbReference type="SAM" id="Phobius"/>
    </source>
</evidence>
<keyword evidence="2" id="KW-0472">Membrane</keyword>
<comment type="caution">
    <text evidence="3">The sequence shown here is derived from an EMBL/GenBank/DDBJ whole genome shotgun (WGS) entry which is preliminary data.</text>
</comment>
<feature type="region of interest" description="Disordered" evidence="1">
    <location>
        <begin position="111"/>
        <end position="153"/>
    </location>
</feature>
<proteinExistence type="predicted"/>
<accession>A0A844ZNJ1</accession>